<dbReference type="EMBL" id="OU594943">
    <property type="protein sequence ID" value="CAG9285391.1"/>
    <property type="molecule type" value="Genomic_DNA"/>
</dbReference>
<dbReference type="GO" id="GO:0004725">
    <property type="term" value="F:protein tyrosine phosphatase activity"/>
    <property type="evidence" value="ECO:0007669"/>
    <property type="project" value="UniProtKB-EC"/>
</dbReference>
<accession>A0A8J9S8L8</accession>
<dbReference type="PANTHER" id="PTHR45848:SF4">
    <property type="entry name" value="DUAL SPECIFICITY PROTEIN PHOSPHATASE 12"/>
    <property type="match status" value="1"/>
</dbReference>
<dbReference type="PANTHER" id="PTHR45848">
    <property type="entry name" value="DUAL SPECIFICITY PROTEIN PHOSPHATASE 12 FAMILY MEMBER"/>
    <property type="match status" value="1"/>
</dbReference>
<name>A0A8J9S8L8_PHATR</name>
<protein>
    <recommendedName>
        <fullName evidence="2">protein-tyrosine-phosphatase</fullName>
        <ecNumber evidence="2">3.1.3.48</ecNumber>
    </recommendedName>
</protein>
<evidence type="ECO:0000256" key="4">
    <source>
        <dbReference type="ARBA" id="ARBA00022912"/>
    </source>
</evidence>
<sequence>YSCRKCRRLLFGEKDLQDPQHLPAKHQFSARKMTHSKQVWASCQSFFLQGGLSWMTNVNETVEGKFGCPKCDTKIGTWNWSGAQCSCGTWVVPAIQVPRSKVD</sequence>
<gene>
    <name evidence="5" type="ORF">PTTT1_LOCUS28912</name>
</gene>
<feature type="non-terminal residue" evidence="5">
    <location>
        <position position="103"/>
    </location>
</feature>
<reference evidence="5" key="1">
    <citation type="submission" date="2022-02" db="EMBL/GenBank/DDBJ databases">
        <authorList>
            <person name="Giguere J D."/>
        </authorList>
    </citation>
    <scope>NUCLEOTIDE SEQUENCE</scope>
    <source>
        <strain evidence="5">CCAP 1055/1</strain>
    </source>
</reference>
<evidence type="ECO:0000256" key="3">
    <source>
        <dbReference type="ARBA" id="ARBA00022801"/>
    </source>
</evidence>
<comment type="similarity">
    <text evidence="1">Belongs to the protein-tyrosine phosphatase family. Non-receptor class dual specificity subfamily.</text>
</comment>
<dbReference type="GO" id="GO:0008138">
    <property type="term" value="F:protein tyrosine/serine/threonine phosphatase activity"/>
    <property type="evidence" value="ECO:0007669"/>
    <property type="project" value="TreeGrafter"/>
</dbReference>
<dbReference type="AlphaFoldDB" id="A0A8J9S8L8"/>
<keyword evidence="4" id="KW-0904">Protein phosphatase</keyword>
<organism evidence="5">
    <name type="scientific">Phaeodactylum tricornutum</name>
    <name type="common">Diatom</name>
    <dbReference type="NCBI Taxonomy" id="2850"/>
    <lineage>
        <taxon>Eukaryota</taxon>
        <taxon>Sar</taxon>
        <taxon>Stramenopiles</taxon>
        <taxon>Ochrophyta</taxon>
        <taxon>Bacillariophyta</taxon>
        <taxon>Bacillariophyceae</taxon>
        <taxon>Bacillariophycidae</taxon>
        <taxon>Naviculales</taxon>
        <taxon>Phaeodactylaceae</taxon>
        <taxon>Phaeodactylum</taxon>
    </lineage>
</organism>
<proteinExistence type="inferred from homology"/>
<keyword evidence="3" id="KW-0378">Hydrolase</keyword>
<dbReference type="EC" id="3.1.3.48" evidence="2"/>
<feature type="non-terminal residue" evidence="5">
    <location>
        <position position="1"/>
    </location>
</feature>
<evidence type="ECO:0000256" key="2">
    <source>
        <dbReference type="ARBA" id="ARBA00013064"/>
    </source>
</evidence>
<dbReference type="Proteomes" id="UP000836788">
    <property type="component" value="Chromosome 2"/>
</dbReference>
<evidence type="ECO:0000313" key="5">
    <source>
        <dbReference type="EMBL" id="CAG9285391.1"/>
    </source>
</evidence>
<evidence type="ECO:0000256" key="1">
    <source>
        <dbReference type="ARBA" id="ARBA00008601"/>
    </source>
</evidence>